<evidence type="ECO:0000313" key="2">
    <source>
        <dbReference type="EMBL" id="CAA9446389.1"/>
    </source>
</evidence>
<dbReference type="EMBL" id="CADCVE010000021">
    <property type="protein sequence ID" value="CAA9446389.1"/>
    <property type="molecule type" value="Genomic_DNA"/>
</dbReference>
<feature type="region of interest" description="Disordered" evidence="1">
    <location>
        <begin position="1"/>
        <end position="33"/>
    </location>
</feature>
<organism evidence="2">
    <name type="scientific">uncultured Rubrobacteraceae bacterium</name>
    <dbReference type="NCBI Taxonomy" id="349277"/>
    <lineage>
        <taxon>Bacteria</taxon>
        <taxon>Bacillati</taxon>
        <taxon>Actinomycetota</taxon>
        <taxon>Rubrobacteria</taxon>
        <taxon>Rubrobacterales</taxon>
        <taxon>Rubrobacteraceae</taxon>
        <taxon>environmental samples</taxon>
    </lineage>
</organism>
<name>A0A6J4QTZ6_9ACTN</name>
<protein>
    <submittedName>
        <fullName evidence="2">Uncharacterized protein</fullName>
    </submittedName>
</protein>
<gene>
    <name evidence="2" type="ORF">AVDCRST_MAG28-889</name>
</gene>
<feature type="non-terminal residue" evidence="2">
    <location>
        <position position="33"/>
    </location>
</feature>
<feature type="non-terminal residue" evidence="2">
    <location>
        <position position="1"/>
    </location>
</feature>
<evidence type="ECO:0000256" key="1">
    <source>
        <dbReference type="SAM" id="MobiDB-lite"/>
    </source>
</evidence>
<dbReference type="AlphaFoldDB" id="A0A6J4QTZ6"/>
<proteinExistence type="predicted"/>
<sequence>CSSSGLSAAPKTRSPASTCRCRPSRMRPSPARS</sequence>
<accession>A0A6J4QTZ6</accession>
<reference evidence="2" key="1">
    <citation type="submission" date="2020-02" db="EMBL/GenBank/DDBJ databases">
        <authorList>
            <person name="Meier V. D."/>
        </authorList>
    </citation>
    <scope>NUCLEOTIDE SEQUENCE</scope>
    <source>
        <strain evidence="2">AVDCRST_MAG28</strain>
    </source>
</reference>